<dbReference type="InterPro" id="IPR028081">
    <property type="entry name" value="Leu-bd"/>
</dbReference>
<keyword evidence="2" id="KW-0813">Transport</keyword>
<dbReference type="PROSITE" id="PS51257">
    <property type="entry name" value="PROKAR_LIPOPROTEIN"/>
    <property type="match status" value="1"/>
</dbReference>
<organism evidence="6 7">
    <name type="scientific">Anaerosporomusa subterranea</name>
    <dbReference type="NCBI Taxonomy" id="1794912"/>
    <lineage>
        <taxon>Bacteria</taxon>
        <taxon>Bacillati</taxon>
        <taxon>Bacillota</taxon>
        <taxon>Negativicutes</taxon>
        <taxon>Acetonemataceae</taxon>
        <taxon>Anaerosporomusa</taxon>
    </lineage>
</organism>
<gene>
    <name evidence="6" type="ORF">AXX12_11510</name>
</gene>
<evidence type="ECO:0000313" key="7">
    <source>
        <dbReference type="Proteomes" id="UP000076268"/>
    </source>
</evidence>
<protein>
    <recommendedName>
        <fullName evidence="5">Leucine-binding protein domain-containing protein</fullName>
    </recommendedName>
</protein>
<dbReference type="SUPFAM" id="SSF53822">
    <property type="entry name" value="Periplasmic binding protein-like I"/>
    <property type="match status" value="1"/>
</dbReference>
<dbReference type="EMBL" id="LSGP01000020">
    <property type="protein sequence ID" value="KYZ75818.1"/>
    <property type="molecule type" value="Genomic_DNA"/>
</dbReference>
<dbReference type="PANTHER" id="PTHR47235:SF1">
    <property type="entry name" value="BLR6548 PROTEIN"/>
    <property type="match status" value="1"/>
</dbReference>
<proteinExistence type="inferred from homology"/>
<keyword evidence="3" id="KW-0732">Signal</keyword>
<dbReference type="Pfam" id="PF13458">
    <property type="entry name" value="Peripla_BP_6"/>
    <property type="match status" value="1"/>
</dbReference>
<keyword evidence="4" id="KW-0029">Amino-acid transport</keyword>
<dbReference type="Proteomes" id="UP000076268">
    <property type="component" value="Unassembled WGS sequence"/>
</dbReference>
<dbReference type="GO" id="GO:0006865">
    <property type="term" value="P:amino acid transport"/>
    <property type="evidence" value="ECO:0007669"/>
    <property type="project" value="UniProtKB-KW"/>
</dbReference>
<evidence type="ECO:0000256" key="4">
    <source>
        <dbReference type="ARBA" id="ARBA00022970"/>
    </source>
</evidence>
<evidence type="ECO:0000256" key="1">
    <source>
        <dbReference type="ARBA" id="ARBA00010062"/>
    </source>
</evidence>
<accession>A0A154BQN3</accession>
<sequence>MKLSKLTRLTAWLALFVFVGVLVAGCGGGAPKKTVPGVTDTSIKIGSFMALSGPVAAVGVPVKKGMEAYIKYVNEQGGVHGRKIELLIEDDQFNPANALAAVKKLVEQDKVFAISPSLGTPGVLATLDYLTDKSVPFVYPMTGASQPAYPLRKNTFTVQPNYNDEGRILTQYAADKMGAKKVAVLWQNSDIGKQGLEGVKAQLDKANVTLVYDGAHDVKDVDFSTHILKAKAAGADTVVLYTVVGQCAGILKEAQKQGYNANFLTTYTNADLNIIKLAGDAANGLLLGGWVPIADPNEPAFKKFTEIYQKYNNTTEMPSGFATAGFIAGEILVEGLKRAGKDIDRDGLIKALESFKDFNGILANGITYTADSHSGVKYLLLIKVENGKFDMVSKDRFVLKQ</sequence>
<dbReference type="PANTHER" id="PTHR47235">
    <property type="entry name" value="BLR6548 PROTEIN"/>
    <property type="match status" value="1"/>
</dbReference>
<comment type="caution">
    <text evidence="6">The sequence shown here is derived from an EMBL/GenBank/DDBJ whole genome shotgun (WGS) entry which is preliminary data.</text>
</comment>
<dbReference type="InterPro" id="IPR000709">
    <property type="entry name" value="Leu_Ile_Val-bd"/>
</dbReference>
<dbReference type="STRING" id="1794912.AXX12_11510"/>
<evidence type="ECO:0000256" key="3">
    <source>
        <dbReference type="ARBA" id="ARBA00022729"/>
    </source>
</evidence>
<reference evidence="6 7" key="1">
    <citation type="submission" date="2016-02" db="EMBL/GenBank/DDBJ databases">
        <title>Anaerosporomusa subterraneum gen. nov., sp. nov., a spore-forming obligate anaerobe isolated from saprolite.</title>
        <authorList>
            <person name="Choi J.K."/>
            <person name="Shah M."/>
            <person name="Yee N."/>
        </authorList>
    </citation>
    <scope>NUCLEOTIDE SEQUENCE [LARGE SCALE GENOMIC DNA]</scope>
    <source>
        <strain evidence="6 7">RU4</strain>
    </source>
</reference>
<name>A0A154BQN3_ANASB</name>
<evidence type="ECO:0000259" key="5">
    <source>
        <dbReference type="Pfam" id="PF13458"/>
    </source>
</evidence>
<dbReference type="AlphaFoldDB" id="A0A154BQN3"/>
<dbReference type="PRINTS" id="PR00337">
    <property type="entry name" value="LEUILEVALBP"/>
</dbReference>
<dbReference type="CDD" id="cd06343">
    <property type="entry name" value="PBP1_ABC_ligand_binding-like"/>
    <property type="match status" value="1"/>
</dbReference>
<evidence type="ECO:0000256" key="2">
    <source>
        <dbReference type="ARBA" id="ARBA00022448"/>
    </source>
</evidence>
<feature type="domain" description="Leucine-binding protein" evidence="5">
    <location>
        <begin position="42"/>
        <end position="387"/>
    </location>
</feature>
<evidence type="ECO:0000313" key="6">
    <source>
        <dbReference type="EMBL" id="KYZ75818.1"/>
    </source>
</evidence>
<dbReference type="Gene3D" id="3.40.50.2300">
    <property type="match status" value="2"/>
</dbReference>
<keyword evidence="7" id="KW-1185">Reference proteome</keyword>
<dbReference type="RefSeq" id="WP_066243653.1">
    <property type="nucleotide sequence ID" value="NZ_LSGP01000020.1"/>
</dbReference>
<comment type="similarity">
    <text evidence="1">Belongs to the leucine-binding protein family.</text>
</comment>
<dbReference type="InterPro" id="IPR028082">
    <property type="entry name" value="Peripla_BP_I"/>
</dbReference>